<gene>
    <name evidence="1" type="ORF">DPEC_G00360890</name>
</gene>
<feature type="non-terminal residue" evidence="1">
    <location>
        <position position="719"/>
    </location>
</feature>
<comment type="caution">
    <text evidence="1">The sequence shown here is derived from an EMBL/GenBank/DDBJ whole genome shotgun (WGS) entry which is preliminary data.</text>
</comment>
<sequence length="719" mass="80799">MLEHKEAHKCTWYQSTLGRRSMIDIAIVSAGLRPHVLDTRVKRGAELSTDHHLVVSWIRGWGKTLDRPGKPKRVVRVNWERLEEAPVRKIFNSPLRRSFSGIPVEVGGIEPEGAMFKASIAEAAAVSCGLKVLGASRGGNPRTPWWTTVVREAVRLKKEAFRDMLSLGTPEAVAEYRQARRAAAAAVSEAKQRVWEKFGEAMEKDFRSAPKCFWKTVRHLRRGKRGTIQAVYSKDGTLLTSTDDVIGRWKEHFEELLNPTYTPSSIEAELEADGGSSSVSLGEVVEVVKQLHSLFNIAWKSGTVPEEWQTGLVVPLFKKGDQRVCANYRGITLLSLPGKVYSKVLERRVRPIVEPQIEEEQCGFRPGRGTTDQLFTLARILEGAWEYAHPVYMCFVDLEKAYDRVPRDLLWEVLREYGVRGSLLRAIQSLYAQSMSCVRVLGSKSDSFPVGVGLRQGCALSPILFVILMDRISRRSHGGEGFPFGGLMVTSLLFADDVVLMASSVGDLQHSLDRFAAECEAAGMRVSTSKSEAMTLSRKPVECLLRVGNESLLQVKEFKYLGVLFASEGTMEREIGRKIGAAGAVLHSLHRTVVTKRELSRKAKLSIYRSVFVPTLTYGQESWVMTERTRSRVQAAEMGFLRKVAGLSLRDRVRSSVIREELGVEPLLLCVERSQLRWFGHLVRMPPGRLPREVFQARPAGRRPRGRPRTRWRDYISTL</sequence>
<evidence type="ECO:0000313" key="2">
    <source>
        <dbReference type="Proteomes" id="UP001157502"/>
    </source>
</evidence>
<dbReference type="Proteomes" id="UP001157502">
    <property type="component" value="Chromosome 37"/>
</dbReference>
<proteinExistence type="predicted"/>
<protein>
    <submittedName>
        <fullName evidence="1">Uncharacterized protein</fullName>
    </submittedName>
</protein>
<name>A0ACC2F142_DALPE</name>
<accession>A0ACC2F142</accession>
<reference evidence="1" key="1">
    <citation type="submission" date="2021-05" db="EMBL/GenBank/DDBJ databases">
        <authorList>
            <person name="Pan Q."/>
            <person name="Jouanno E."/>
            <person name="Zahm M."/>
            <person name="Klopp C."/>
            <person name="Cabau C."/>
            <person name="Louis A."/>
            <person name="Berthelot C."/>
            <person name="Parey E."/>
            <person name="Roest Crollius H."/>
            <person name="Montfort J."/>
            <person name="Robinson-Rechavi M."/>
            <person name="Bouchez O."/>
            <person name="Lampietro C."/>
            <person name="Lopez Roques C."/>
            <person name="Donnadieu C."/>
            <person name="Postlethwait J."/>
            <person name="Bobe J."/>
            <person name="Dillon D."/>
            <person name="Chandos A."/>
            <person name="von Hippel F."/>
            <person name="Guiguen Y."/>
        </authorList>
    </citation>
    <scope>NUCLEOTIDE SEQUENCE</scope>
    <source>
        <strain evidence="1">YG-Jan2019</strain>
    </source>
</reference>
<keyword evidence="2" id="KW-1185">Reference proteome</keyword>
<evidence type="ECO:0000313" key="1">
    <source>
        <dbReference type="EMBL" id="KAJ7985029.1"/>
    </source>
</evidence>
<organism evidence="1 2">
    <name type="scientific">Dallia pectoralis</name>
    <name type="common">Alaska blackfish</name>
    <dbReference type="NCBI Taxonomy" id="75939"/>
    <lineage>
        <taxon>Eukaryota</taxon>
        <taxon>Metazoa</taxon>
        <taxon>Chordata</taxon>
        <taxon>Craniata</taxon>
        <taxon>Vertebrata</taxon>
        <taxon>Euteleostomi</taxon>
        <taxon>Actinopterygii</taxon>
        <taxon>Neopterygii</taxon>
        <taxon>Teleostei</taxon>
        <taxon>Protacanthopterygii</taxon>
        <taxon>Esociformes</taxon>
        <taxon>Umbridae</taxon>
        <taxon>Dallia</taxon>
    </lineage>
</organism>
<dbReference type="EMBL" id="CM055764">
    <property type="protein sequence ID" value="KAJ7985029.1"/>
    <property type="molecule type" value="Genomic_DNA"/>
</dbReference>